<proteinExistence type="predicted"/>
<evidence type="ECO:0000313" key="3">
    <source>
        <dbReference type="Proteomes" id="UP000800040"/>
    </source>
</evidence>
<dbReference type="OrthoDB" id="4789034at2759"/>
<name>A0A6A5KHD8_9PLEO</name>
<sequence>MYALKTLIPLAQAAALVAGYPQPAGQDTSIERRDTVDFVQACEMWRPAANEIGLLTTTGIGVVWDGSNLGNTGLSKMAVIYDQACQIWAYGEYEPQSPGFNKRFGFTFDGVGPEPSYTVVISASVGFIGPDQIEGTTVYVNDDKKDLVCDEVRDEMDGVDAGWWLACNFQPGKWPGM</sequence>
<dbReference type="AlphaFoldDB" id="A0A6A5KHD8"/>
<keyword evidence="3" id="KW-1185">Reference proteome</keyword>
<evidence type="ECO:0000313" key="2">
    <source>
        <dbReference type="EMBL" id="KAF1835147.1"/>
    </source>
</evidence>
<organism evidence="2 3">
    <name type="scientific">Decorospora gaudefroyi</name>
    <dbReference type="NCBI Taxonomy" id="184978"/>
    <lineage>
        <taxon>Eukaryota</taxon>
        <taxon>Fungi</taxon>
        <taxon>Dikarya</taxon>
        <taxon>Ascomycota</taxon>
        <taxon>Pezizomycotina</taxon>
        <taxon>Dothideomycetes</taxon>
        <taxon>Pleosporomycetidae</taxon>
        <taxon>Pleosporales</taxon>
        <taxon>Pleosporineae</taxon>
        <taxon>Pleosporaceae</taxon>
        <taxon>Decorospora</taxon>
    </lineage>
</organism>
<dbReference type="Proteomes" id="UP000800040">
    <property type="component" value="Unassembled WGS sequence"/>
</dbReference>
<evidence type="ECO:0000256" key="1">
    <source>
        <dbReference type="SAM" id="SignalP"/>
    </source>
</evidence>
<feature type="signal peptide" evidence="1">
    <location>
        <begin position="1"/>
        <end position="19"/>
    </location>
</feature>
<accession>A0A6A5KHD8</accession>
<keyword evidence="1" id="KW-0732">Signal</keyword>
<dbReference type="EMBL" id="ML975291">
    <property type="protein sequence ID" value="KAF1835147.1"/>
    <property type="molecule type" value="Genomic_DNA"/>
</dbReference>
<reference evidence="2" key="1">
    <citation type="submission" date="2020-01" db="EMBL/GenBank/DDBJ databases">
        <authorList>
            <consortium name="DOE Joint Genome Institute"/>
            <person name="Haridas S."/>
            <person name="Albert R."/>
            <person name="Binder M."/>
            <person name="Bloem J."/>
            <person name="Labutti K."/>
            <person name="Salamov A."/>
            <person name="Andreopoulos B."/>
            <person name="Baker S.E."/>
            <person name="Barry K."/>
            <person name="Bills G."/>
            <person name="Bluhm B.H."/>
            <person name="Cannon C."/>
            <person name="Castanera R."/>
            <person name="Culley D.E."/>
            <person name="Daum C."/>
            <person name="Ezra D."/>
            <person name="Gonzalez J.B."/>
            <person name="Henrissat B."/>
            <person name="Kuo A."/>
            <person name="Liang C."/>
            <person name="Lipzen A."/>
            <person name="Lutzoni F."/>
            <person name="Magnuson J."/>
            <person name="Mondo S."/>
            <person name="Nolan M."/>
            <person name="Ohm R."/>
            <person name="Pangilinan J."/>
            <person name="Park H.-J."/>
            <person name="Ramirez L."/>
            <person name="Alfaro M."/>
            <person name="Sun H."/>
            <person name="Tritt A."/>
            <person name="Yoshinaga Y."/>
            <person name="Zwiers L.-H."/>
            <person name="Turgeon B.G."/>
            <person name="Goodwin S.B."/>
            <person name="Spatafora J.W."/>
            <person name="Crous P.W."/>
            <person name="Grigoriev I.V."/>
        </authorList>
    </citation>
    <scope>NUCLEOTIDE SEQUENCE</scope>
    <source>
        <strain evidence="2">P77</strain>
    </source>
</reference>
<gene>
    <name evidence="2" type="ORF">BDW02DRAFT_597540</name>
</gene>
<feature type="chain" id="PRO_5025604445" evidence="1">
    <location>
        <begin position="20"/>
        <end position="177"/>
    </location>
</feature>
<protein>
    <submittedName>
        <fullName evidence="2">Uncharacterized protein</fullName>
    </submittedName>
</protein>